<accession>A0A2R6W622</accession>
<dbReference type="Proteomes" id="UP000244005">
    <property type="component" value="Unassembled WGS sequence"/>
</dbReference>
<evidence type="ECO:0000313" key="2">
    <source>
        <dbReference type="Proteomes" id="UP000244005"/>
    </source>
</evidence>
<dbReference type="EMBL" id="KZ772814">
    <property type="protein sequence ID" value="PTQ29313.1"/>
    <property type="molecule type" value="Genomic_DNA"/>
</dbReference>
<gene>
    <name evidence="1" type="ORF">MARPO_0144s0030</name>
</gene>
<evidence type="ECO:0000313" key="1">
    <source>
        <dbReference type="EMBL" id="PTQ29313.1"/>
    </source>
</evidence>
<sequence length="176" mass="18103">MSGVAGIHPNPSSGISPHLCCTTSGALESRPPVPLPPSPSPCPCSPLGPLRFSLDLCFLLQRCFPRPATSLGPRGRGCPAAAASRALPSAPPPPHCCPSSPLFPSDMLSVLGALCVSSDWNAGAKTPCCKESAGRGPGLDPRRCSCCCCRRAAPSEIAKGAKLPKEHSSDECQPCF</sequence>
<proteinExistence type="predicted"/>
<protein>
    <submittedName>
        <fullName evidence="1">Uncharacterized protein</fullName>
    </submittedName>
</protein>
<reference evidence="2" key="1">
    <citation type="journal article" date="2017" name="Cell">
        <title>Insights into land plant evolution garnered from the Marchantia polymorpha genome.</title>
        <authorList>
            <person name="Bowman J.L."/>
            <person name="Kohchi T."/>
            <person name="Yamato K.T."/>
            <person name="Jenkins J."/>
            <person name="Shu S."/>
            <person name="Ishizaki K."/>
            <person name="Yamaoka S."/>
            <person name="Nishihama R."/>
            <person name="Nakamura Y."/>
            <person name="Berger F."/>
            <person name="Adam C."/>
            <person name="Aki S.S."/>
            <person name="Althoff F."/>
            <person name="Araki T."/>
            <person name="Arteaga-Vazquez M.A."/>
            <person name="Balasubrmanian S."/>
            <person name="Barry K."/>
            <person name="Bauer D."/>
            <person name="Boehm C.R."/>
            <person name="Briginshaw L."/>
            <person name="Caballero-Perez J."/>
            <person name="Catarino B."/>
            <person name="Chen F."/>
            <person name="Chiyoda S."/>
            <person name="Chovatia M."/>
            <person name="Davies K.M."/>
            <person name="Delmans M."/>
            <person name="Demura T."/>
            <person name="Dierschke T."/>
            <person name="Dolan L."/>
            <person name="Dorantes-Acosta A.E."/>
            <person name="Eklund D.M."/>
            <person name="Florent S.N."/>
            <person name="Flores-Sandoval E."/>
            <person name="Fujiyama A."/>
            <person name="Fukuzawa H."/>
            <person name="Galik B."/>
            <person name="Grimanelli D."/>
            <person name="Grimwood J."/>
            <person name="Grossniklaus U."/>
            <person name="Hamada T."/>
            <person name="Haseloff J."/>
            <person name="Hetherington A.J."/>
            <person name="Higo A."/>
            <person name="Hirakawa Y."/>
            <person name="Hundley H.N."/>
            <person name="Ikeda Y."/>
            <person name="Inoue K."/>
            <person name="Inoue S.I."/>
            <person name="Ishida S."/>
            <person name="Jia Q."/>
            <person name="Kakita M."/>
            <person name="Kanazawa T."/>
            <person name="Kawai Y."/>
            <person name="Kawashima T."/>
            <person name="Kennedy M."/>
            <person name="Kinose K."/>
            <person name="Kinoshita T."/>
            <person name="Kohara Y."/>
            <person name="Koide E."/>
            <person name="Komatsu K."/>
            <person name="Kopischke S."/>
            <person name="Kubo M."/>
            <person name="Kyozuka J."/>
            <person name="Lagercrantz U."/>
            <person name="Lin S.S."/>
            <person name="Lindquist E."/>
            <person name="Lipzen A.M."/>
            <person name="Lu C.W."/>
            <person name="De Luna E."/>
            <person name="Martienssen R.A."/>
            <person name="Minamino N."/>
            <person name="Mizutani M."/>
            <person name="Mizutani M."/>
            <person name="Mochizuki N."/>
            <person name="Monte I."/>
            <person name="Mosher R."/>
            <person name="Nagasaki H."/>
            <person name="Nakagami H."/>
            <person name="Naramoto S."/>
            <person name="Nishitani K."/>
            <person name="Ohtani M."/>
            <person name="Okamoto T."/>
            <person name="Okumura M."/>
            <person name="Phillips J."/>
            <person name="Pollak B."/>
            <person name="Reinders A."/>
            <person name="Rovekamp M."/>
            <person name="Sano R."/>
            <person name="Sawa S."/>
            <person name="Schmid M.W."/>
            <person name="Shirakawa M."/>
            <person name="Solano R."/>
            <person name="Spunde A."/>
            <person name="Suetsugu N."/>
            <person name="Sugano S."/>
            <person name="Sugiyama A."/>
            <person name="Sun R."/>
            <person name="Suzuki Y."/>
            <person name="Takenaka M."/>
            <person name="Takezawa D."/>
            <person name="Tomogane H."/>
            <person name="Tsuzuki M."/>
            <person name="Ueda T."/>
            <person name="Umeda M."/>
            <person name="Ward J.M."/>
            <person name="Watanabe Y."/>
            <person name="Yazaki K."/>
            <person name="Yokoyama R."/>
            <person name="Yoshitake Y."/>
            <person name="Yotsui I."/>
            <person name="Zachgo S."/>
            <person name="Schmutz J."/>
        </authorList>
    </citation>
    <scope>NUCLEOTIDE SEQUENCE [LARGE SCALE GENOMIC DNA]</scope>
    <source>
        <strain evidence="2">Tak-1</strain>
    </source>
</reference>
<organism evidence="1 2">
    <name type="scientific">Marchantia polymorpha</name>
    <name type="common">Common liverwort</name>
    <name type="synonym">Marchantia aquatica</name>
    <dbReference type="NCBI Taxonomy" id="3197"/>
    <lineage>
        <taxon>Eukaryota</taxon>
        <taxon>Viridiplantae</taxon>
        <taxon>Streptophyta</taxon>
        <taxon>Embryophyta</taxon>
        <taxon>Marchantiophyta</taxon>
        <taxon>Marchantiopsida</taxon>
        <taxon>Marchantiidae</taxon>
        <taxon>Marchantiales</taxon>
        <taxon>Marchantiaceae</taxon>
        <taxon>Marchantia</taxon>
    </lineage>
</organism>
<keyword evidence="2" id="KW-1185">Reference proteome</keyword>
<dbReference type="AlphaFoldDB" id="A0A2R6W622"/>
<name>A0A2R6W622_MARPO</name>